<evidence type="ECO:0000313" key="2">
    <source>
        <dbReference type="Proteomes" id="UP000594059"/>
    </source>
</evidence>
<keyword evidence="2" id="KW-1185">Reference proteome</keyword>
<reference evidence="1 2" key="1">
    <citation type="submission" date="2020-10" db="EMBL/GenBank/DDBJ databases">
        <title>complete genome sequencing of Lysobacter sp. H21R20.</title>
        <authorList>
            <person name="Bae J.-W."/>
            <person name="Lee S.-Y."/>
        </authorList>
    </citation>
    <scope>NUCLEOTIDE SEQUENCE [LARGE SCALE GENOMIC DNA]</scope>
    <source>
        <strain evidence="1 2">H21R20</strain>
    </source>
</reference>
<sequence>MSAPEYDRDWLHDLRNALNTVVLSAAVVRGLLAQGELDRAIEFLDDLEQACSACQQLVSQPRNVRRSR</sequence>
<dbReference type="AlphaFoldDB" id="A0A7S6UFS6"/>
<dbReference type="RefSeq" id="WP_193985047.1">
    <property type="nucleotide sequence ID" value="NZ_CP063656.1"/>
</dbReference>
<accession>A0A7S6UFS6</accession>
<gene>
    <name evidence="1" type="ORF">INQ41_12810</name>
</gene>
<proteinExistence type="predicted"/>
<evidence type="ECO:0000313" key="1">
    <source>
        <dbReference type="EMBL" id="QOW19468.1"/>
    </source>
</evidence>
<dbReference type="EMBL" id="CP063656">
    <property type="protein sequence ID" value="QOW19468.1"/>
    <property type="molecule type" value="Genomic_DNA"/>
</dbReference>
<name>A0A7S6UFS6_9GAMM</name>
<dbReference type="Proteomes" id="UP000594059">
    <property type="component" value="Chromosome"/>
</dbReference>
<protein>
    <submittedName>
        <fullName evidence="1">Uncharacterized protein</fullName>
    </submittedName>
</protein>
<dbReference type="KEGG" id="lcic:INQ41_12810"/>
<organism evidence="1 2">
    <name type="scientific">Novilysobacter ciconiae</name>
    <dbReference type="NCBI Taxonomy" id="2781022"/>
    <lineage>
        <taxon>Bacteria</taxon>
        <taxon>Pseudomonadati</taxon>
        <taxon>Pseudomonadota</taxon>
        <taxon>Gammaproteobacteria</taxon>
        <taxon>Lysobacterales</taxon>
        <taxon>Lysobacteraceae</taxon>
        <taxon>Novilysobacter</taxon>
    </lineage>
</organism>